<dbReference type="Gene3D" id="1.10.510.10">
    <property type="entry name" value="Transferase(Phosphotransferase) domain 1"/>
    <property type="match status" value="1"/>
</dbReference>
<dbReference type="InterPro" id="IPR000719">
    <property type="entry name" value="Prot_kinase_dom"/>
</dbReference>
<dbReference type="SMART" id="SM00220">
    <property type="entry name" value="S_TKc"/>
    <property type="match status" value="1"/>
</dbReference>
<keyword evidence="7 14" id="KW-0547">Nucleotide-binding</keyword>
<dbReference type="PROSITE" id="PS00107">
    <property type="entry name" value="PROTEIN_KINASE_ATP"/>
    <property type="match status" value="1"/>
</dbReference>
<evidence type="ECO:0000256" key="11">
    <source>
        <dbReference type="ARBA" id="ARBA00023136"/>
    </source>
</evidence>
<dbReference type="EC" id="2.7.11.1" evidence="2"/>
<comment type="catalytic activity">
    <reaction evidence="13">
        <text>L-seryl-[protein] + ATP = O-phospho-L-seryl-[protein] + ADP + H(+)</text>
        <dbReference type="Rhea" id="RHEA:17989"/>
        <dbReference type="Rhea" id="RHEA-COMP:9863"/>
        <dbReference type="Rhea" id="RHEA-COMP:11604"/>
        <dbReference type="ChEBI" id="CHEBI:15378"/>
        <dbReference type="ChEBI" id="CHEBI:29999"/>
        <dbReference type="ChEBI" id="CHEBI:30616"/>
        <dbReference type="ChEBI" id="CHEBI:83421"/>
        <dbReference type="ChEBI" id="CHEBI:456216"/>
        <dbReference type="EC" id="2.7.11.1"/>
    </reaction>
</comment>
<dbReference type="PANTHER" id="PTHR43289:SF6">
    <property type="entry name" value="SERINE_THREONINE-PROTEIN KINASE NEKL-3"/>
    <property type="match status" value="1"/>
</dbReference>
<evidence type="ECO:0000256" key="4">
    <source>
        <dbReference type="ARBA" id="ARBA00022527"/>
    </source>
</evidence>
<feature type="region of interest" description="Disordered" evidence="15">
    <location>
        <begin position="367"/>
        <end position="386"/>
    </location>
</feature>
<keyword evidence="10 16" id="KW-1133">Transmembrane helix</keyword>
<reference evidence="18" key="2">
    <citation type="journal article" date="2022" name="BMC Genomics">
        <title>Comparative genome analysis of mycobacteria focusing on tRNA and non-coding RNA.</title>
        <authorList>
            <person name="Behra P.R.K."/>
            <person name="Pettersson B.M.F."/>
            <person name="Ramesh M."/>
            <person name="Das S."/>
            <person name="Dasgupta S."/>
            <person name="Kirsebom L.A."/>
        </authorList>
    </citation>
    <scope>NUCLEOTIDE SEQUENCE</scope>
    <source>
        <strain evidence="18">CCUG 55640</strain>
    </source>
</reference>
<feature type="transmembrane region" description="Helical" evidence="16">
    <location>
        <begin position="394"/>
        <end position="415"/>
    </location>
</feature>
<evidence type="ECO:0000256" key="5">
    <source>
        <dbReference type="ARBA" id="ARBA00022679"/>
    </source>
</evidence>
<dbReference type="RefSeq" id="WP_264010454.1">
    <property type="nucleotide sequence ID" value="NZ_JACKVH010000022.1"/>
</dbReference>
<dbReference type="CDD" id="cd14014">
    <property type="entry name" value="STKc_PknB_like"/>
    <property type="match status" value="1"/>
</dbReference>
<dbReference type="Pfam" id="PF00069">
    <property type="entry name" value="Pkinase"/>
    <property type="match status" value="1"/>
</dbReference>
<dbReference type="InterPro" id="IPR011009">
    <property type="entry name" value="Kinase-like_dom_sf"/>
</dbReference>
<comment type="catalytic activity">
    <reaction evidence="12">
        <text>L-threonyl-[protein] + ATP = O-phospho-L-threonyl-[protein] + ADP + H(+)</text>
        <dbReference type="Rhea" id="RHEA:46608"/>
        <dbReference type="Rhea" id="RHEA-COMP:11060"/>
        <dbReference type="Rhea" id="RHEA-COMP:11605"/>
        <dbReference type="ChEBI" id="CHEBI:15378"/>
        <dbReference type="ChEBI" id="CHEBI:30013"/>
        <dbReference type="ChEBI" id="CHEBI:30616"/>
        <dbReference type="ChEBI" id="CHEBI:61977"/>
        <dbReference type="ChEBI" id="CHEBI:456216"/>
        <dbReference type="EC" id="2.7.11.1"/>
    </reaction>
</comment>
<keyword evidence="3" id="KW-1003">Cell membrane</keyword>
<reference evidence="18" key="1">
    <citation type="submission" date="2020-07" db="EMBL/GenBank/DDBJ databases">
        <authorList>
            <person name="Pettersson B.M.F."/>
            <person name="Behra P.R.K."/>
            <person name="Ramesh M."/>
            <person name="Das S."/>
            <person name="Dasgupta S."/>
            <person name="Kirsebom L.A."/>
        </authorList>
    </citation>
    <scope>NUCLEOTIDE SEQUENCE</scope>
    <source>
        <strain evidence="18">CCUG 55640</strain>
    </source>
</reference>
<comment type="caution">
    <text evidence="18">The sequence shown here is derived from an EMBL/GenBank/DDBJ whole genome shotgun (WGS) entry which is preliminary data.</text>
</comment>
<feature type="domain" description="Protein kinase" evidence="17">
    <location>
        <begin position="16"/>
        <end position="276"/>
    </location>
</feature>
<dbReference type="InterPro" id="IPR008271">
    <property type="entry name" value="Ser/Thr_kinase_AS"/>
</dbReference>
<keyword evidence="9 14" id="KW-0067">ATP-binding</keyword>
<dbReference type="Proteomes" id="UP001141650">
    <property type="component" value="Unassembled WGS sequence"/>
</dbReference>
<evidence type="ECO:0000259" key="17">
    <source>
        <dbReference type="PROSITE" id="PS50011"/>
    </source>
</evidence>
<evidence type="ECO:0000256" key="8">
    <source>
        <dbReference type="ARBA" id="ARBA00022777"/>
    </source>
</evidence>
<dbReference type="InterPro" id="IPR038232">
    <property type="entry name" value="PknH-like_Extracell_sf"/>
</dbReference>
<dbReference type="PROSITE" id="PS50011">
    <property type="entry name" value="PROTEIN_KINASE_DOM"/>
    <property type="match status" value="1"/>
</dbReference>
<proteinExistence type="predicted"/>
<protein>
    <recommendedName>
        <fullName evidence="2">non-specific serine/threonine protein kinase</fullName>
        <ecNumber evidence="2">2.7.11.1</ecNumber>
    </recommendedName>
</protein>
<evidence type="ECO:0000256" key="1">
    <source>
        <dbReference type="ARBA" id="ARBA00004162"/>
    </source>
</evidence>
<evidence type="ECO:0000256" key="7">
    <source>
        <dbReference type="ARBA" id="ARBA00022741"/>
    </source>
</evidence>
<dbReference type="SUPFAM" id="SSF56112">
    <property type="entry name" value="Protein kinase-like (PK-like)"/>
    <property type="match status" value="1"/>
</dbReference>
<evidence type="ECO:0000256" key="15">
    <source>
        <dbReference type="SAM" id="MobiDB-lite"/>
    </source>
</evidence>
<evidence type="ECO:0000313" key="19">
    <source>
        <dbReference type="Proteomes" id="UP001141650"/>
    </source>
</evidence>
<feature type="region of interest" description="Disordered" evidence="15">
    <location>
        <begin position="305"/>
        <end position="357"/>
    </location>
</feature>
<feature type="binding site" evidence="14">
    <location>
        <position position="45"/>
    </location>
    <ligand>
        <name>ATP</name>
        <dbReference type="ChEBI" id="CHEBI:30616"/>
    </ligand>
</feature>
<evidence type="ECO:0000256" key="16">
    <source>
        <dbReference type="SAM" id="Phobius"/>
    </source>
</evidence>
<feature type="compositionally biased region" description="Pro residues" evidence="15">
    <location>
        <begin position="309"/>
        <end position="338"/>
    </location>
</feature>
<keyword evidence="11 16" id="KW-0472">Membrane</keyword>
<dbReference type="AlphaFoldDB" id="A0AA41XW64"/>
<sequence>MSDARASRVGSMFGPYHLKRLLGRGGMGEVYEAEHTVKEWTVAVKLMSDTFSKDPVFRERMKREARIAGRLQEPHVVPIHDYGEIDGQMFMEMRLIEGVDLDTLLKRFGPLTAPRAVAIITQIASALDAAHAAGVMHRDVKPPNILVTRDDFAYLVDFGIASATTDEKLTQLGTAVGTWKYMAPERFSSDEVTYRADIYALACVLHEALTGSPPYRADSAGTLVTAHLMDPIPKPSALRPGVPKAFDAVIARGMAKKPEDRYASAGDLALAAHEALSDPDQDHAANIVRRSQEATLPTAEPTLTATAMAPPPQATTPPPAPTPAPAPTPGPAPTPPAAPAGYPAGSGPSSGPMPAAGPYYQGGSGNWGGAPPGFAGPTPWGPPPPKPRRNPWPIVAAVAVVIVFAVGGVGIWLAARPAPPPPPPPLDPVPPDRLSAMLLDRSGINSVMESSSMTPGDPITSMDTSPATISIPSCQGALYTSQDPAYAGSGYTGVSGLVSSEPGDNYDHWVSQAAVGFPSAAKAKAFVQSSADKWKDCAGKTVTVTKKTKVHRWSFAQLNGSPPKITMVETQEGADGWACERAMGVSNNVVADVSACGYHIVDQGAQILDKILAKVDNE</sequence>
<evidence type="ECO:0000256" key="2">
    <source>
        <dbReference type="ARBA" id="ARBA00012513"/>
    </source>
</evidence>
<dbReference type="GO" id="GO:0005524">
    <property type="term" value="F:ATP binding"/>
    <property type="evidence" value="ECO:0007669"/>
    <property type="project" value="UniProtKB-UniRule"/>
</dbReference>
<dbReference type="FunFam" id="1.10.510.10:FF:000021">
    <property type="entry name" value="Serine/threonine protein kinase"/>
    <property type="match status" value="1"/>
</dbReference>
<dbReference type="Pfam" id="PF14032">
    <property type="entry name" value="PknH_C"/>
    <property type="match status" value="1"/>
</dbReference>
<dbReference type="Gene3D" id="3.40.1000.70">
    <property type="entry name" value="PknH-like extracellular domain"/>
    <property type="match status" value="1"/>
</dbReference>
<dbReference type="GO" id="GO:0005886">
    <property type="term" value="C:plasma membrane"/>
    <property type="evidence" value="ECO:0007669"/>
    <property type="project" value="UniProtKB-SubCell"/>
</dbReference>
<evidence type="ECO:0000256" key="10">
    <source>
        <dbReference type="ARBA" id="ARBA00022989"/>
    </source>
</evidence>
<evidence type="ECO:0000256" key="14">
    <source>
        <dbReference type="PROSITE-ProRule" id="PRU10141"/>
    </source>
</evidence>
<evidence type="ECO:0000256" key="13">
    <source>
        <dbReference type="ARBA" id="ARBA00048679"/>
    </source>
</evidence>
<comment type="subcellular location">
    <subcellularLocation>
        <location evidence="1">Cell membrane</location>
        <topology evidence="1">Single-pass membrane protein</topology>
    </subcellularLocation>
</comment>
<keyword evidence="8" id="KW-0418">Kinase</keyword>
<dbReference type="InterPro" id="IPR026954">
    <property type="entry name" value="PknH-like_Extracell"/>
</dbReference>
<evidence type="ECO:0000313" key="18">
    <source>
        <dbReference type="EMBL" id="MCV7381619.1"/>
    </source>
</evidence>
<dbReference type="Gene3D" id="3.30.200.20">
    <property type="entry name" value="Phosphorylase Kinase, domain 1"/>
    <property type="match status" value="1"/>
</dbReference>
<keyword evidence="5" id="KW-0808">Transferase</keyword>
<keyword evidence="4" id="KW-0723">Serine/threonine-protein kinase</keyword>
<dbReference type="FunFam" id="3.30.200.20:FF:000348">
    <property type="entry name" value="Serine/threonine protein kinase"/>
    <property type="match status" value="1"/>
</dbReference>
<evidence type="ECO:0000256" key="3">
    <source>
        <dbReference type="ARBA" id="ARBA00022475"/>
    </source>
</evidence>
<dbReference type="PANTHER" id="PTHR43289">
    <property type="entry name" value="MITOGEN-ACTIVATED PROTEIN KINASE KINASE KINASE 20-RELATED"/>
    <property type="match status" value="1"/>
</dbReference>
<dbReference type="EMBL" id="JACKVH010000022">
    <property type="protein sequence ID" value="MCV7381619.1"/>
    <property type="molecule type" value="Genomic_DNA"/>
</dbReference>
<evidence type="ECO:0000256" key="12">
    <source>
        <dbReference type="ARBA" id="ARBA00047899"/>
    </source>
</evidence>
<evidence type="ECO:0000256" key="9">
    <source>
        <dbReference type="ARBA" id="ARBA00022840"/>
    </source>
</evidence>
<dbReference type="GO" id="GO:0080090">
    <property type="term" value="P:regulation of primary metabolic process"/>
    <property type="evidence" value="ECO:0007669"/>
    <property type="project" value="UniProtKB-ARBA"/>
</dbReference>
<gene>
    <name evidence="18" type="ORF">H7K38_23675</name>
</gene>
<evidence type="ECO:0000256" key="6">
    <source>
        <dbReference type="ARBA" id="ARBA00022692"/>
    </source>
</evidence>
<dbReference type="InterPro" id="IPR017441">
    <property type="entry name" value="Protein_kinase_ATP_BS"/>
</dbReference>
<accession>A0AA41XW64</accession>
<dbReference type="GO" id="GO:0004674">
    <property type="term" value="F:protein serine/threonine kinase activity"/>
    <property type="evidence" value="ECO:0007669"/>
    <property type="project" value="UniProtKB-KW"/>
</dbReference>
<dbReference type="PROSITE" id="PS00108">
    <property type="entry name" value="PROTEIN_KINASE_ST"/>
    <property type="match status" value="1"/>
</dbReference>
<keyword evidence="6 16" id="KW-0812">Transmembrane</keyword>
<feature type="compositionally biased region" description="Low complexity" evidence="15">
    <location>
        <begin position="339"/>
        <end position="357"/>
    </location>
</feature>
<name>A0AA41XW64_9MYCO</name>
<organism evidence="18 19">
    <name type="scientific">Mycobacterium alsense</name>
    <dbReference type="NCBI Taxonomy" id="324058"/>
    <lineage>
        <taxon>Bacteria</taxon>
        <taxon>Bacillati</taxon>
        <taxon>Actinomycetota</taxon>
        <taxon>Actinomycetes</taxon>
        <taxon>Mycobacteriales</taxon>
        <taxon>Mycobacteriaceae</taxon>
        <taxon>Mycobacterium</taxon>
    </lineage>
</organism>